<dbReference type="Proteomes" id="UP000809529">
    <property type="component" value="Unassembled WGS sequence"/>
</dbReference>
<organism evidence="1 2">
    <name type="scientific">Pseudomonas weihenstephanensis</name>
    <dbReference type="NCBI Taxonomy" id="1608994"/>
    <lineage>
        <taxon>Bacteria</taxon>
        <taxon>Pseudomonadati</taxon>
        <taxon>Pseudomonadota</taxon>
        <taxon>Gammaproteobacteria</taxon>
        <taxon>Pseudomonadales</taxon>
        <taxon>Pseudomonadaceae</taxon>
        <taxon>Pseudomonas</taxon>
    </lineage>
</organism>
<evidence type="ECO:0000313" key="2">
    <source>
        <dbReference type="Proteomes" id="UP000809529"/>
    </source>
</evidence>
<reference evidence="1 2" key="1">
    <citation type="submission" date="2020-01" db="EMBL/GenBank/DDBJ databases">
        <title>Comparative genomics of meat spoilage bacteria.</title>
        <authorList>
            <person name="Hilgarth M."/>
            <person name="Vogel R.F."/>
        </authorList>
    </citation>
    <scope>NUCLEOTIDE SEQUENCE [LARGE SCALE GENOMIC DNA]</scope>
    <source>
        <strain evidence="1 2">TMW2.2077</strain>
    </source>
</reference>
<protein>
    <submittedName>
        <fullName evidence="1">Uncharacterized protein</fullName>
    </submittedName>
</protein>
<proteinExistence type="predicted"/>
<name>A0ABS1ZHJ8_9PSED</name>
<sequence length="204" mass="22434">MKATMIGGTLVVFVPGMPEGEKQDIQDCLLYAEVFANRGGETGGWAWLSHYQYALLNLGLTLTSYIVERPLLISNVHQVRDYQVQIAGTGNTQPLAEHLGAMFDGLSLERDALSYLMNPPGEARSTRYQCVPCEMTHHGEFLIFVCGLQLTCTSPEANPGLSFVQLNAKGGSFLFEPGVYESQRAEVQQVVGEWAATMIKEVEL</sequence>
<comment type="caution">
    <text evidence="1">The sequence shown here is derived from an EMBL/GenBank/DDBJ whole genome shotgun (WGS) entry which is preliminary data.</text>
</comment>
<dbReference type="RefSeq" id="WP_203303011.1">
    <property type="nucleotide sequence ID" value="NZ_JAAEBW010000006.1"/>
</dbReference>
<dbReference type="EMBL" id="JAAEBW010000006">
    <property type="protein sequence ID" value="MBM1195941.1"/>
    <property type="molecule type" value="Genomic_DNA"/>
</dbReference>
<gene>
    <name evidence="1" type="ORF">GYN02_12260</name>
</gene>
<evidence type="ECO:0000313" key="1">
    <source>
        <dbReference type="EMBL" id="MBM1195941.1"/>
    </source>
</evidence>
<keyword evidence="2" id="KW-1185">Reference proteome</keyword>
<accession>A0ABS1ZHJ8</accession>